<evidence type="ECO:0000256" key="4">
    <source>
        <dbReference type="ARBA" id="ARBA00022692"/>
    </source>
</evidence>
<feature type="transmembrane region" description="Helical" evidence="9">
    <location>
        <begin position="358"/>
        <end position="377"/>
    </location>
</feature>
<dbReference type="PROSITE" id="PS50283">
    <property type="entry name" value="NA_SOLUT_SYMP_3"/>
    <property type="match status" value="1"/>
</dbReference>
<keyword evidence="3" id="KW-0813">Transport</keyword>
<comment type="caution">
    <text evidence="10">The sequence shown here is derived from an EMBL/GenBank/DDBJ whole genome shotgun (WGS) entry which is preliminary data.</text>
</comment>
<feature type="transmembrane region" description="Helical" evidence="9">
    <location>
        <begin position="383"/>
        <end position="402"/>
    </location>
</feature>
<feature type="region of interest" description="Disordered" evidence="8">
    <location>
        <begin position="473"/>
        <end position="499"/>
    </location>
</feature>
<sequence>MNVAIIVLYLIAMVAVGLWAARRAASTEDFRVAGRRLGPFFYTGTMAAVVLGGASTVGGIGLGYTYGISGMWLVMAIASGLLVLSLVFAGRITRLKIYTVSQMLGLRYGEGIASRVSSVVMLAYTLMLAVTSTSAYASIFSVLLPIDRTGAILLGGAVVVAYSALGGMWSITLTDMMQFIFMTVGIFLILLPFSLYAAGGWAGMNERLDATFFSAGSMGFQSIITMFVVYGFGMLIGQDIWQRVFTARSPEVSRWGGTVSAVYVGLFGLAGAIIGTAAAAVLPVLENSDDAFALMAQDHVPAGLGGVVLAAGVAAMMSTASGALIASATVARVDVVPLFKSLVTKQDDSRPSLTGDRVYLLTFGVVVTIFSVLVPDVVTALTIAYDLLVGGLLVAILGGLIWRRGNSYGAAWSIVSGSVGVVTGMAVFGVMANAPIYIGLGVSAVVYVVVSLATRPTQGAVLHAWDTRLAGRGTAGAGAGEPDPAEREAAQNPTAGPTL</sequence>
<comment type="subcellular location">
    <subcellularLocation>
        <location evidence="1">Membrane</location>
        <topology evidence="1">Multi-pass membrane protein</topology>
    </subcellularLocation>
</comment>
<dbReference type="AlphaFoldDB" id="A0A5J5KWB0"/>
<evidence type="ECO:0000313" key="10">
    <source>
        <dbReference type="EMBL" id="KAA9393929.1"/>
    </source>
</evidence>
<protein>
    <submittedName>
        <fullName evidence="10">Sodium:solute symporter</fullName>
    </submittedName>
</protein>
<evidence type="ECO:0000256" key="9">
    <source>
        <dbReference type="SAM" id="Phobius"/>
    </source>
</evidence>
<accession>A0A5J5KWB0</accession>
<dbReference type="PANTHER" id="PTHR48086:SF7">
    <property type="entry name" value="SODIUM-SOLUTE SYMPORTER-RELATED"/>
    <property type="match status" value="1"/>
</dbReference>
<organism evidence="10 11">
    <name type="scientific">Kocuria coralli</name>
    <dbReference type="NCBI Taxonomy" id="1461025"/>
    <lineage>
        <taxon>Bacteria</taxon>
        <taxon>Bacillati</taxon>
        <taxon>Actinomycetota</taxon>
        <taxon>Actinomycetes</taxon>
        <taxon>Micrococcales</taxon>
        <taxon>Micrococcaceae</taxon>
        <taxon>Kocuria</taxon>
    </lineage>
</organism>
<evidence type="ECO:0000256" key="5">
    <source>
        <dbReference type="ARBA" id="ARBA00022989"/>
    </source>
</evidence>
<evidence type="ECO:0000313" key="11">
    <source>
        <dbReference type="Proteomes" id="UP000325957"/>
    </source>
</evidence>
<dbReference type="InterPro" id="IPR038377">
    <property type="entry name" value="Na/Glc_symporter_sf"/>
</dbReference>
<feature type="transmembrane region" description="Helical" evidence="9">
    <location>
        <begin position="112"/>
        <end position="139"/>
    </location>
</feature>
<feature type="transmembrane region" description="Helical" evidence="9">
    <location>
        <begin position="70"/>
        <end position="92"/>
    </location>
</feature>
<proteinExistence type="inferred from homology"/>
<keyword evidence="11" id="KW-1185">Reference proteome</keyword>
<feature type="transmembrane region" description="Helical" evidence="9">
    <location>
        <begin position="258"/>
        <end position="282"/>
    </location>
</feature>
<name>A0A5J5KWB0_9MICC</name>
<feature type="transmembrane region" description="Helical" evidence="9">
    <location>
        <begin position="151"/>
        <end position="172"/>
    </location>
</feature>
<evidence type="ECO:0000256" key="3">
    <source>
        <dbReference type="ARBA" id="ARBA00022448"/>
    </source>
</evidence>
<feature type="transmembrane region" description="Helical" evidence="9">
    <location>
        <begin position="218"/>
        <end position="237"/>
    </location>
</feature>
<dbReference type="Proteomes" id="UP000325957">
    <property type="component" value="Unassembled WGS sequence"/>
</dbReference>
<evidence type="ECO:0000256" key="8">
    <source>
        <dbReference type="SAM" id="MobiDB-lite"/>
    </source>
</evidence>
<feature type="transmembrane region" description="Helical" evidence="9">
    <location>
        <begin position="37"/>
        <end position="64"/>
    </location>
</feature>
<keyword evidence="6 9" id="KW-0472">Membrane</keyword>
<dbReference type="InterPro" id="IPR050277">
    <property type="entry name" value="Sodium:Solute_Symporter"/>
</dbReference>
<keyword evidence="5 9" id="KW-1133">Transmembrane helix</keyword>
<evidence type="ECO:0000256" key="6">
    <source>
        <dbReference type="ARBA" id="ARBA00023136"/>
    </source>
</evidence>
<dbReference type="Pfam" id="PF00474">
    <property type="entry name" value="SSF"/>
    <property type="match status" value="1"/>
</dbReference>
<feature type="transmembrane region" description="Helical" evidence="9">
    <location>
        <begin position="409"/>
        <end position="428"/>
    </location>
</feature>
<dbReference type="GO" id="GO:0005886">
    <property type="term" value="C:plasma membrane"/>
    <property type="evidence" value="ECO:0007669"/>
    <property type="project" value="TreeGrafter"/>
</dbReference>
<dbReference type="Gene3D" id="1.20.1730.10">
    <property type="entry name" value="Sodium/glucose cotransporter"/>
    <property type="match status" value="1"/>
</dbReference>
<gene>
    <name evidence="10" type="ORF">FCK90_09705</name>
</gene>
<comment type="similarity">
    <text evidence="2 7">Belongs to the sodium:solute symporter (SSF) (TC 2.A.21) family.</text>
</comment>
<dbReference type="CDD" id="cd11479">
    <property type="entry name" value="SLC5sbd_u3"/>
    <property type="match status" value="1"/>
</dbReference>
<dbReference type="EMBL" id="SZWF01000013">
    <property type="protein sequence ID" value="KAA9393929.1"/>
    <property type="molecule type" value="Genomic_DNA"/>
</dbReference>
<dbReference type="InterPro" id="IPR001734">
    <property type="entry name" value="Na/solute_symporter"/>
</dbReference>
<feature type="transmembrane region" description="Helical" evidence="9">
    <location>
        <begin position="302"/>
        <end position="331"/>
    </location>
</feature>
<feature type="transmembrane region" description="Helical" evidence="9">
    <location>
        <begin position="434"/>
        <end position="453"/>
    </location>
</feature>
<feature type="transmembrane region" description="Helical" evidence="9">
    <location>
        <begin position="6"/>
        <end position="25"/>
    </location>
</feature>
<dbReference type="GO" id="GO:0022857">
    <property type="term" value="F:transmembrane transporter activity"/>
    <property type="evidence" value="ECO:0007669"/>
    <property type="project" value="InterPro"/>
</dbReference>
<evidence type="ECO:0000256" key="7">
    <source>
        <dbReference type="RuleBase" id="RU362091"/>
    </source>
</evidence>
<keyword evidence="4 9" id="KW-0812">Transmembrane</keyword>
<evidence type="ECO:0000256" key="1">
    <source>
        <dbReference type="ARBA" id="ARBA00004141"/>
    </source>
</evidence>
<reference evidence="10 11" key="1">
    <citation type="submission" date="2019-05" db="EMBL/GenBank/DDBJ databases">
        <title>Kocuria coralli sp. nov., a novel actinobacterium isolated from coral reef seawater.</title>
        <authorList>
            <person name="Li J."/>
        </authorList>
    </citation>
    <scope>NUCLEOTIDE SEQUENCE [LARGE SCALE GENOMIC DNA]</scope>
    <source>
        <strain evidence="10 11">SCSIO 13007</strain>
    </source>
</reference>
<evidence type="ECO:0000256" key="2">
    <source>
        <dbReference type="ARBA" id="ARBA00006434"/>
    </source>
</evidence>
<feature type="transmembrane region" description="Helical" evidence="9">
    <location>
        <begin position="179"/>
        <end position="198"/>
    </location>
</feature>
<dbReference type="OrthoDB" id="9789704at2"/>
<dbReference type="RefSeq" id="WP_158034109.1">
    <property type="nucleotide sequence ID" value="NZ_ML708619.1"/>
</dbReference>
<dbReference type="PANTHER" id="PTHR48086">
    <property type="entry name" value="SODIUM/PROLINE SYMPORTER-RELATED"/>
    <property type="match status" value="1"/>
</dbReference>